<sequence>MPQNKEGKGASGGLLFASVKGILKRADIRKRRDDDWRTYSEPRHFTSSEKAKIQIFPSKDQVGYQTSVWTEIIVARFLVHVPCDMPFQDGRYLPPIATPILSTYQKDFNSQDVDPAKSNKHKFTSSLPPINYSRHRKDTDTVYNDEFQGVFALPALSAKPAAYKYPSKDPFETSTYRANFGRTTKPRQETLPTVIGCGLIDFHP</sequence>
<keyword evidence="2" id="KW-1185">Reference proteome</keyword>
<accession>A0AAD9QL76</accession>
<dbReference type="EMBL" id="JARQWQ010000026">
    <property type="protein sequence ID" value="KAK2563317.1"/>
    <property type="molecule type" value="Genomic_DNA"/>
</dbReference>
<evidence type="ECO:0000313" key="2">
    <source>
        <dbReference type="Proteomes" id="UP001249851"/>
    </source>
</evidence>
<dbReference type="AlphaFoldDB" id="A0AAD9QL76"/>
<dbReference type="Proteomes" id="UP001249851">
    <property type="component" value="Unassembled WGS sequence"/>
</dbReference>
<proteinExistence type="predicted"/>
<name>A0AAD9QL76_ACRCE</name>
<reference evidence="1" key="2">
    <citation type="journal article" date="2023" name="Science">
        <title>Genomic signatures of disease resistance in endangered staghorn corals.</title>
        <authorList>
            <person name="Vollmer S.V."/>
            <person name="Selwyn J.D."/>
            <person name="Despard B.A."/>
            <person name="Roesel C.L."/>
        </authorList>
    </citation>
    <scope>NUCLEOTIDE SEQUENCE</scope>
    <source>
        <strain evidence="1">K2</strain>
    </source>
</reference>
<reference evidence="1" key="1">
    <citation type="journal article" date="2023" name="G3 (Bethesda)">
        <title>Whole genome assembly and annotation of the endangered Caribbean coral Acropora cervicornis.</title>
        <authorList>
            <person name="Selwyn J.D."/>
            <person name="Vollmer S.V."/>
        </authorList>
    </citation>
    <scope>NUCLEOTIDE SEQUENCE</scope>
    <source>
        <strain evidence="1">K2</strain>
    </source>
</reference>
<protein>
    <submittedName>
        <fullName evidence="1">Uncharacterized protein</fullName>
    </submittedName>
</protein>
<evidence type="ECO:0000313" key="1">
    <source>
        <dbReference type="EMBL" id="KAK2563317.1"/>
    </source>
</evidence>
<gene>
    <name evidence="1" type="ORF">P5673_013692</name>
</gene>
<comment type="caution">
    <text evidence="1">The sequence shown here is derived from an EMBL/GenBank/DDBJ whole genome shotgun (WGS) entry which is preliminary data.</text>
</comment>
<organism evidence="1 2">
    <name type="scientific">Acropora cervicornis</name>
    <name type="common">Staghorn coral</name>
    <dbReference type="NCBI Taxonomy" id="6130"/>
    <lineage>
        <taxon>Eukaryota</taxon>
        <taxon>Metazoa</taxon>
        <taxon>Cnidaria</taxon>
        <taxon>Anthozoa</taxon>
        <taxon>Hexacorallia</taxon>
        <taxon>Scleractinia</taxon>
        <taxon>Astrocoeniina</taxon>
        <taxon>Acroporidae</taxon>
        <taxon>Acropora</taxon>
    </lineage>
</organism>